<gene>
    <name evidence="1" type="ORF">NCTC13456_01021</name>
</gene>
<name>A0A376G461_9FLAO</name>
<dbReference type="EMBL" id="UFXS01000001">
    <property type="protein sequence ID" value="STD54450.1"/>
    <property type="molecule type" value="Genomic_DNA"/>
</dbReference>
<reference evidence="1 2" key="1">
    <citation type="submission" date="2018-06" db="EMBL/GenBank/DDBJ databases">
        <authorList>
            <consortium name="Pathogen Informatics"/>
            <person name="Doyle S."/>
        </authorList>
    </citation>
    <scope>NUCLEOTIDE SEQUENCE [LARGE SCALE GENOMIC DNA]</scope>
    <source>
        <strain evidence="1 2">NCTC13456</strain>
    </source>
</reference>
<dbReference type="AlphaFoldDB" id="A0A376G461"/>
<dbReference type="RefSeq" id="WP_114999118.1">
    <property type="nucleotide sequence ID" value="NZ_UFXS01000001.1"/>
</dbReference>
<evidence type="ECO:0000313" key="1">
    <source>
        <dbReference type="EMBL" id="STD54450.1"/>
    </source>
</evidence>
<evidence type="ECO:0000313" key="2">
    <source>
        <dbReference type="Proteomes" id="UP000254737"/>
    </source>
</evidence>
<protein>
    <submittedName>
        <fullName evidence="1">Uncharacterized protein</fullName>
    </submittedName>
</protein>
<accession>A0A376G461</accession>
<organism evidence="1 2">
    <name type="scientific">Empedobacter falsenii</name>
    <dbReference type="NCBI Taxonomy" id="343874"/>
    <lineage>
        <taxon>Bacteria</taxon>
        <taxon>Pseudomonadati</taxon>
        <taxon>Bacteroidota</taxon>
        <taxon>Flavobacteriia</taxon>
        <taxon>Flavobacteriales</taxon>
        <taxon>Weeksellaceae</taxon>
        <taxon>Empedobacter</taxon>
    </lineage>
</organism>
<sequence>MIAISIDFNLRQSNKEIHQTMDYLSSLIGTEIYYSVEYKKTNNQPHIHGIAEANQNTVKQLLSLYISNNWYINTVHDANGWLNYITKENKQINTTHDKNRKYEA</sequence>
<dbReference type="Proteomes" id="UP000254737">
    <property type="component" value="Unassembled WGS sequence"/>
</dbReference>
<proteinExistence type="predicted"/>